<dbReference type="Pfam" id="PF00364">
    <property type="entry name" value="Biotin_lipoyl"/>
    <property type="match status" value="1"/>
</dbReference>
<dbReference type="RefSeq" id="WP_075365670.1">
    <property type="nucleotide sequence ID" value="NZ_MLBF01000026.1"/>
</dbReference>
<dbReference type="Proteomes" id="UP000186102">
    <property type="component" value="Unassembled WGS sequence"/>
</dbReference>
<keyword evidence="1" id="KW-0092">Biotin</keyword>
<gene>
    <name evidence="3" type="ORF">DSOL_3140</name>
</gene>
<dbReference type="SUPFAM" id="SSF51230">
    <property type="entry name" value="Single hybrid motif"/>
    <property type="match status" value="1"/>
</dbReference>
<dbReference type="OrthoDB" id="163546at2"/>
<name>A0A1Q8QS96_9FIRM</name>
<evidence type="ECO:0000313" key="3">
    <source>
        <dbReference type="EMBL" id="OLN30197.1"/>
    </source>
</evidence>
<dbReference type="AlphaFoldDB" id="A0A1Q8QS96"/>
<dbReference type="PANTHER" id="PTHR45266">
    <property type="entry name" value="OXALOACETATE DECARBOXYLASE ALPHA CHAIN"/>
    <property type="match status" value="1"/>
</dbReference>
<dbReference type="EMBL" id="MLBF01000026">
    <property type="protein sequence ID" value="OLN30197.1"/>
    <property type="molecule type" value="Genomic_DNA"/>
</dbReference>
<comment type="caution">
    <text evidence="3">The sequence shown here is derived from an EMBL/GenBank/DDBJ whole genome shotgun (WGS) entry which is preliminary data.</text>
</comment>
<reference evidence="3 4" key="1">
    <citation type="submission" date="2016-09" db="EMBL/GenBank/DDBJ databases">
        <title>Complete genome of Desulfosporosinus sp. OL.</title>
        <authorList>
            <person name="Mardanov A."/>
            <person name="Beletsky A."/>
            <person name="Panova A."/>
            <person name="Karnachuk O."/>
            <person name="Ravin N."/>
        </authorList>
    </citation>
    <scope>NUCLEOTIDE SEQUENCE [LARGE SCALE GENOMIC DNA]</scope>
    <source>
        <strain evidence="3 4">OL</strain>
    </source>
</reference>
<organism evidence="3 4">
    <name type="scientific">Desulfosporosinus metallidurans</name>
    <dbReference type="NCBI Taxonomy" id="1888891"/>
    <lineage>
        <taxon>Bacteria</taxon>
        <taxon>Bacillati</taxon>
        <taxon>Bacillota</taxon>
        <taxon>Clostridia</taxon>
        <taxon>Eubacteriales</taxon>
        <taxon>Desulfitobacteriaceae</taxon>
        <taxon>Desulfosporosinus</taxon>
    </lineage>
</organism>
<protein>
    <recommendedName>
        <fullName evidence="2">Lipoyl-binding domain-containing protein</fullName>
    </recommendedName>
</protein>
<feature type="domain" description="Lipoyl-binding" evidence="2">
    <location>
        <begin position="1"/>
        <end position="69"/>
    </location>
</feature>
<sequence length="69" mass="7415">MASLDSPIAGKILEVNIKVGQEVSEDDELFIIEAMKMENPVFGDAGTVKVINVKVGDRVQEGDVLAVIE</sequence>
<evidence type="ECO:0000259" key="2">
    <source>
        <dbReference type="PROSITE" id="PS50968"/>
    </source>
</evidence>
<dbReference type="STRING" id="1888891.DSOL_3140"/>
<dbReference type="PANTHER" id="PTHR45266:SF3">
    <property type="entry name" value="OXALOACETATE DECARBOXYLASE ALPHA CHAIN"/>
    <property type="match status" value="1"/>
</dbReference>
<dbReference type="CDD" id="cd06850">
    <property type="entry name" value="biotinyl_domain"/>
    <property type="match status" value="1"/>
</dbReference>
<evidence type="ECO:0000256" key="1">
    <source>
        <dbReference type="ARBA" id="ARBA00023267"/>
    </source>
</evidence>
<dbReference type="InterPro" id="IPR050709">
    <property type="entry name" value="Biotin_Carboxyl_Carrier/Decarb"/>
</dbReference>
<accession>A0A1Q8QS96</accession>
<evidence type="ECO:0000313" key="4">
    <source>
        <dbReference type="Proteomes" id="UP000186102"/>
    </source>
</evidence>
<dbReference type="Gene3D" id="2.40.50.100">
    <property type="match status" value="1"/>
</dbReference>
<proteinExistence type="predicted"/>
<keyword evidence="4" id="KW-1185">Reference proteome</keyword>
<dbReference type="InterPro" id="IPR000089">
    <property type="entry name" value="Biotin_lipoyl"/>
</dbReference>
<dbReference type="InterPro" id="IPR011053">
    <property type="entry name" value="Single_hybrid_motif"/>
</dbReference>
<dbReference type="PROSITE" id="PS50968">
    <property type="entry name" value="BIOTINYL_LIPOYL"/>
    <property type="match status" value="1"/>
</dbReference>